<dbReference type="InterPro" id="IPR011050">
    <property type="entry name" value="Pectin_lyase_fold/virulence"/>
</dbReference>
<dbReference type="InterPro" id="IPR013425">
    <property type="entry name" value="Autotrns_rpt"/>
</dbReference>
<evidence type="ECO:0000313" key="4">
    <source>
        <dbReference type="EMBL" id="MDU0341892.1"/>
    </source>
</evidence>
<evidence type="ECO:0000256" key="2">
    <source>
        <dbReference type="SAM" id="SignalP"/>
    </source>
</evidence>
<dbReference type="Gene3D" id="2.160.20.20">
    <property type="match status" value="3"/>
</dbReference>
<dbReference type="SUPFAM" id="SSF103515">
    <property type="entry name" value="Autotransporter"/>
    <property type="match status" value="1"/>
</dbReference>
<dbReference type="InterPro" id="IPR006315">
    <property type="entry name" value="OM_autotransptr_brl_dom"/>
</dbReference>
<dbReference type="Pfam" id="PF12951">
    <property type="entry name" value="PATR"/>
    <property type="match status" value="5"/>
</dbReference>
<dbReference type="EMBL" id="JAWDID010000030">
    <property type="protein sequence ID" value="MDU0341892.1"/>
    <property type="molecule type" value="Genomic_DNA"/>
</dbReference>
<dbReference type="SMART" id="SM00869">
    <property type="entry name" value="Autotransporter"/>
    <property type="match status" value="1"/>
</dbReference>
<feature type="signal peptide" evidence="2">
    <location>
        <begin position="1"/>
        <end position="27"/>
    </location>
</feature>
<comment type="caution">
    <text evidence="4">The sequence shown here is derived from an EMBL/GenBank/DDBJ whole genome shotgun (WGS) entry which is preliminary data.</text>
</comment>
<feature type="domain" description="Autotransporter" evidence="3">
    <location>
        <begin position="1006"/>
        <end position="1285"/>
    </location>
</feature>
<evidence type="ECO:0000256" key="1">
    <source>
        <dbReference type="ARBA" id="ARBA00022729"/>
    </source>
</evidence>
<reference evidence="4 5" key="1">
    <citation type="submission" date="2023-09" db="EMBL/GenBank/DDBJ databases">
        <title>Whole genome shotgun sequencing (WGS) of Bosea sp. ZW T0_25, isolated from stored onions (Allium cepa).</title>
        <authorList>
            <person name="Stoll D.A."/>
            <person name="Huch M."/>
        </authorList>
    </citation>
    <scope>NUCLEOTIDE SEQUENCE [LARGE SCALE GENOMIC DNA]</scope>
    <source>
        <strain evidence="4 5">ZW T0_25</strain>
    </source>
</reference>
<name>A0ABU3SBX7_9HYPH</name>
<dbReference type="NCBIfam" id="TIGR02601">
    <property type="entry name" value="autotrns_rpt"/>
    <property type="match status" value="5"/>
</dbReference>
<dbReference type="PANTHER" id="PTHR35037">
    <property type="entry name" value="C-TERMINAL REGION OF AIDA-LIKE PROTEIN"/>
    <property type="match status" value="1"/>
</dbReference>
<gene>
    <name evidence="4" type="ORF">RKE40_18490</name>
</gene>
<keyword evidence="1 2" id="KW-0732">Signal</keyword>
<dbReference type="InterPro" id="IPR012332">
    <property type="entry name" value="Autotransporter_pectin_lyase_C"/>
</dbReference>
<dbReference type="PROSITE" id="PS51208">
    <property type="entry name" value="AUTOTRANSPORTER"/>
    <property type="match status" value="1"/>
</dbReference>
<organism evidence="4 5">
    <name type="scientific">Bosea rubneri</name>
    <dbReference type="NCBI Taxonomy" id="3075434"/>
    <lineage>
        <taxon>Bacteria</taxon>
        <taxon>Pseudomonadati</taxon>
        <taxon>Pseudomonadota</taxon>
        <taxon>Alphaproteobacteria</taxon>
        <taxon>Hyphomicrobiales</taxon>
        <taxon>Boseaceae</taxon>
        <taxon>Bosea</taxon>
    </lineage>
</organism>
<proteinExistence type="predicted"/>
<dbReference type="Proteomes" id="UP001254257">
    <property type="component" value="Unassembled WGS sequence"/>
</dbReference>
<keyword evidence="5" id="KW-1185">Reference proteome</keyword>
<dbReference type="NCBIfam" id="TIGR01414">
    <property type="entry name" value="autotrans_barl"/>
    <property type="match status" value="1"/>
</dbReference>
<evidence type="ECO:0000313" key="5">
    <source>
        <dbReference type="Proteomes" id="UP001254257"/>
    </source>
</evidence>
<dbReference type="PANTHER" id="PTHR35037:SF3">
    <property type="entry name" value="C-TERMINAL REGION OF AIDA-LIKE PROTEIN"/>
    <property type="match status" value="1"/>
</dbReference>
<protein>
    <submittedName>
        <fullName evidence="4">Autotransporter domain-containing protein</fullName>
    </submittedName>
</protein>
<dbReference type="RefSeq" id="WP_316019696.1">
    <property type="nucleotide sequence ID" value="NZ_JAWDID010000030.1"/>
</dbReference>
<dbReference type="SUPFAM" id="SSF51126">
    <property type="entry name" value="Pectin lyase-like"/>
    <property type="match status" value="3"/>
</dbReference>
<feature type="chain" id="PRO_5046786117" evidence="2">
    <location>
        <begin position="28"/>
        <end position="1285"/>
    </location>
</feature>
<sequence length="1285" mass="125776">MLRRKELRLVLLAGTALSLAPIQGAQAQNATWLAAPGTPELSTGTNWSPATVPTGTGFFDTSNTTALTNSLSTTLGGFTFNAGADAYTITNTNTLIFTGAGVVNNSAQVQSFTNNNVMEFHVAASAGTAVITSSGNLNFRDTATAGNANITNSGTMHFVGSTTAGNATINNQQFADFYFSSNAGNANITNSGVMIFHDTASAANATFTVTGAGRLEFDQASTAGNATITNGNQLTFFENTTAASAQITNNALMAFRDNSTAGNATITNNSALNFVQFATGGNATLITTSGGTTDFSFSTGPNNDGKLSAGSIAGAGSYVLGTNELTVGGNNSSTTVSGVISGNGSLVKTGTGTLTLSGTNTYAGGTTITGGAVSIAADANLGNAAGALTLNGGVLQVTGTTLTQLARNVVLGTAGGGFDIADAGNSFTVTQPLSGPGALSKAGAGTLVLSGANTYAGATTVASGTLRAGAAGSFSATSAVTVASGATLDLAGFNQSVGSLAGAGAVTLGAGTLTTGSDGSSTAFSGAISGTGGLTKAGAGIFTLSGANAYGGATTVTGGTLRAGAAGAFSAASAFTVAAGAVLDLAGFTQSIGSLAGAGSVTLGAGTLTTGSDGSSTAFSGAITGTGGLTKAGAGTFTLSGANSYTGATTVAGGTLRAGAAGTFAAGSAFTVGAGAVLDLAGFNQTVASLSGTGTVALGVGTLSTGGDGSSTTFSGAINGTGGLTKAGSGTFTLSGTSGYSGATTIAGGTLVVNGSIANSAVTVGSGILAGTGTVGGIAVAGGGTVAPGNSIGTLNVAGNVAFASGSTYQLEINAAGQGDRINATGMATLSGGTVQVLAAAGNYAAATSYTILTAAGGVSGQFAGVSSNFAFLTPTLVHGAQDVVLTMTRNDTGFGPDGGNRPFVAVTRNQGFIANAAERLGVGNPVYDTLVSATAAEARAGFDLLSGEAHAQGVAVAVGESRLVREAVLGRLRGSLLPVPGGEIAAGFSADLPSAKGPVAMPAPRLDERFSFWGEGFGAHANTDGDGNAASLSRRTGGAILGADMKLYDSGASSLRVGIAGGYTRSDFDVDTRLSSGRLESGHVLLYAGARHGNWRLDGGVGYSFGETNLTRQVLIRGFGNTLRSERDTDVLQAFAELGYAFRFQGFALEPFAQLALLRVSSGSAIEQGGAAALRVSSQDQSLGFTTLGLRAEAQLGAMPLFARGLVGWRYGFGDLTPQAGTAFVAGITPARVYAAQIDRNALVAEAGLDWRATASTTVGIAYSAAIGERTRDHALKGRLEVRF</sequence>
<dbReference type="Pfam" id="PF03797">
    <property type="entry name" value="Autotransporter"/>
    <property type="match status" value="1"/>
</dbReference>
<dbReference type="InterPro" id="IPR005546">
    <property type="entry name" value="Autotransporte_beta"/>
</dbReference>
<accession>A0ABU3SBX7</accession>
<dbReference type="InterPro" id="IPR051551">
    <property type="entry name" value="Autotransporter_adhesion"/>
</dbReference>
<dbReference type="InterPro" id="IPR036709">
    <property type="entry name" value="Autotransporte_beta_dom_sf"/>
</dbReference>
<dbReference type="Gene3D" id="2.40.128.130">
    <property type="entry name" value="Autotransporter beta-domain"/>
    <property type="match status" value="1"/>
</dbReference>
<evidence type="ECO:0000259" key="3">
    <source>
        <dbReference type="PROSITE" id="PS51208"/>
    </source>
</evidence>